<dbReference type="Gene3D" id="3.40.50.150">
    <property type="entry name" value="Vaccinia Virus protein VP39"/>
    <property type="match status" value="1"/>
</dbReference>
<evidence type="ECO:0000256" key="10">
    <source>
        <dbReference type="SAM" id="MobiDB-lite"/>
    </source>
</evidence>
<feature type="compositionally biased region" description="Polar residues" evidence="10">
    <location>
        <begin position="1"/>
        <end position="14"/>
    </location>
</feature>
<organism evidence="11 12">
    <name type="scientific">Trichomalopsis sarcophagae</name>
    <dbReference type="NCBI Taxonomy" id="543379"/>
    <lineage>
        <taxon>Eukaryota</taxon>
        <taxon>Metazoa</taxon>
        <taxon>Ecdysozoa</taxon>
        <taxon>Arthropoda</taxon>
        <taxon>Hexapoda</taxon>
        <taxon>Insecta</taxon>
        <taxon>Pterygota</taxon>
        <taxon>Neoptera</taxon>
        <taxon>Endopterygota</taxon>
        <taxon>Hymenoptera</taxon>
        <taxon>Apocrita</taxon>
        <taxon>Proctotrupomorpha</taxon>
        <taxon>Chalcidoidea</taxon>
        <taxon>Pteromalidae</taxon>
        <taxon>Pteromalinae</taxon>
        <taxon>Trichomalopsis</taxon>
    </lineage>
</organism>
<evidence type="ECO:0000313" key="11">
    <source>
        <dbReference type="EMBL" id="OXU27453.1"/>
    </source>
</evidence>
<keyword evidence="8" id="KW-0539">Nucleus</keyword>
<comment type="subcellular location">
    <subcellularLocation>
        <location evidence="2">Cytoplasm</location>
    </subcellularLocation>
    <subcellularLocation>
        <location evidence="1">Nucleus</location>
    </subcellularLocation>
</comment>
<keyword evidence="5" id="KW-0489">Methyltransferase</keyword>
<evidence type="ECO:0000256" key="7">
    <source>
        <dbReference type="ARBA" id="ARBA00022691"/>
    </source>
</evidence>
<proteinExistence type="inferred from homology"/>
<dbReference type="GO" id="GO:0005737">
    <property type="term" value="C:cytoplasm"/>
    <property type="evidence" value="ECO:0007669"/>
    <property type="project" value="UniProtKB-SubCell"/>
</dbReference>
<dbReference type="InterPro" id="IPR029063">
    <property type="entry name" value="SAM-dependent_MTases_sf"/>
</dbReference>
<dbReference type="AlphaFoldDB" id="A0A232FAJ4"/>
<keyword evidence="6" id="KW-0808">Transferase</keyword>
<evidence type="ECO:0000313" key="12">
    <source>
        <dbReference type="Proteomes" id="UP000215335"/>
    </source>
</evidence>
<comment type="similarity">
    <text evidence="9">Belongs to the methyltransferase superfamily. METTL18 family.</text>
</comment>
<dbReference type="EC" id="2.1.1.85" evidence="3"/>
<dbReference type="PANTHER" id="PTHR14614:SF39">
    <property type="entry name" value="HISTIDINE PROTEIN METHYLTRANSFERASE 1 HOMOLOG"/>
    <property type="match status" value="1"/>
</dbReference>
<keyword evidence="7" id="KW-0949">S-adenosyl-L-methionine</keyword>
<dbReference type="InterPro" id="IPR019410">
    <property type="entry name" value="Methyltransf_16"/>
</dbReference>
<evidence type="ECO:0000256" key="6">
    <source>
        <dbReference type="ARBA" id="ARBA00022679"/>
    </source>
</evidence>
<dbReference type="PANTHER" id="PTHR14614">
    <property type="entry name" value="HEPATOCELLULAR CARCINOMA-ASSOCIATED ANTIGEN"/>
    <property type="match status" value="1"/>
</dbReference>
<evidence type="ECO:0000256" key="8">
    <source>
        <dbReference type="ARBA" id="ARBA00023242"/>
    </source>
</evidence>
<sequence>MFTFNFSKNNSSQENETDKNGDKTNQLNWLPAKEIEIPQQYFKKNHESIHYVTNSAIPDFTLKLVDSDKVVIKLTEENCENIIEAESQHSDLLPAKYEGGLKIWECTYDLANYLLTENISLRDKAVLDLGCGSGIIGLVAFLRGSTVHFQDYNSEVIESVTIPNVILNCDERDAVKERCKFFCGDWESFANLLTKGNDDLKYDFIFTSETIYNPDNHHKLYEVFKQKLSINGFGFIAGKTYYFGVGGGMRQFEELILKDGIFDVKVVWKSDEGLQREVLKLERKTV</sequence>
<evidence type="ECO:0000256" key="3">
    <source>
        <dbReference type="ARBA" id="ARBA00012533"/>
    </source>
</evidence>
<dbReference type="STRING" id="543379.A0A232FAJ4"/>
<dbReference type="Proteomes" id="UP000215335">
    <property type="component" value="Unassembled WGS sequence"/>
</dbReference>
<dbReference type="EMBL" id="NNAY01000601">
    <property type="protein sequence ID" value="OXU27453.1"/>
    <property type="molecule type" value="Genomic_DNA"/>
</dbReference>
<name>A0A232FAJ4_9HYME</name>
<dbReference type="Pfam" id="PF10294">
    <property type="entry name" value="Methyltransf_16"/>
    <property type="match status" value="1"/>
</dbReference>
<feature type="region of interest" description="Disordered" evidence="10">
    <location>
        <begin position="1"/>
        <end position="25"/>
    </location>
</feature>
<protein>
    <recommendedName>
        <fullName evidence="3">protein-histidine N-methyltransferase</fullName>
        <ecNumber evidence="3">2.1.1.85</ecNumber>
    </recommendedName>
</protein>
<dbReference type="GO" id="GO:0005634">
    <property type="term" value="C:nucleus"/>
    <property type="evidence" value="ECO:0007669"/>
    <property type="project" value="UniProtKB-SubCell"/>
</dbReference>
<accession>A0A232FAJ4</accession>
<evidence type="ECO:0000256" key="2">
    <source>
        <dbReference type="ARBA" id="ARBA00004496"/>
    </source>
</evidence>
<reference evidence="11 12" key="1">
    <citation type="journal article" date="2017" name="Curr. Biol.">
        <title>The Evolution of Venom by Co-option of Single-Copy Genes.</title>
        <authorList>
            <person name="Martinson E.O."/>
            <person name="Mrinalini"/>
            <person name="Kelkar Y.D."/>
            <person name="Chang C.H."/>
            <person name="Werren J.H."/>
        </authorList>
    </citation>
    <scope>NUCLEOTIDE SEQUENCE [LARGE SCALE GENOMIC DNA]</scope>
    <source>
        <strain evidence="11 12">Alberta</strain>
        <tissue evidence="11">Whole body</tissue>
    </source>
</reference>
<keyword evidence="12" id="KW-1185">Reference proteome</keyword>
<dbReference type="GO" id="GO:0032259">
    <property type="term" value="P:methylation"/>
    <property type="evidence" value="ECO:0007669"/>
    <property type="project" value="UniProtKB-KW"/>
</dbReference>
<dbReference type="CDD" id="cd02440">
    <property type="entry name" value="AdoMet_MTases"/>
    <property type="match status" value="1"/>
</dbReference>
<dbReference type="GO" id="GO:0018064">
    <property type="term" value="F:protein-L-histidine N-tele-methyltransferase activity"/>
    <property type="evidence" value="ECO:0007669"/>
    <property type="project" value="UniProtKB-EC"/>
</dbReference>
<evidence type="ECO:0000256" key="4">
    <source>
        <dbReference type="ARBA" id="ARBA00022490"/>
    </source>
</evidence>
<dbReference type="OrthoDB" id="1723750at2759"/>
<dbReference type="SUPFAM" id="SSF53335">
    <property type="entry name" value="S-adenosyl-L-methionine-dependent methyltransferases"/>
    <property type="match status" value="1"/>
</dbReference>
<keyword evidence="4" id="KW-0963">Cytoplasm</keyword>
<evidence type="ECO:0000256" key="9">
    <source>
        <dbReference type="ARBA" id="ARBA00038126"/>
    </source>
</evidence>
<comment type="caution">
    <text evidence="11">The sequence shown here is derived from an EMBL/GenBank/DDBJ whole genome shotgun (WGS) entry which is preliminary data.</text>
</comment>
<gene>
    <name evidence="11" type="ORF">TSAR_002492</name>
</gene>
<evidence type="ECO:0000256" key="5">
    <source>
        <dbReference type="ARBA" id="ARBA00022603"/>
    </source>
</evidence>
<evidence type="ECO:0000256" key="1">
    <source>
        <dbReference type="ARBA" id="ARBA00004123"/>
    </source>
</evidence>